<organism evidence="2">
    <name type="scientific">Lotharella globosa</name>
    <dbReference type="NCBI Taxonomy" id="91324"/>
    <lineage>
        <taxon>Eukaryota</taxon>
        <taxon>Sar</taxon>
        <taxon>Rhizaria</taxon>
        <taxon>Cercozoa</taxon>
        <taxon>Chlorarachniophyceae</taxon>
        <taxon>Lotharella</taxon>
    </lineage>
</organism>
<sequence>MEASCAFGVINIILGSLFQCYALSCKYRFIRDTVDYDAWRRGSMIGATINVMTEDLYALFATILRGKHISGSVAIFSTVLSVIGLVICMVFFGIMTALFACGLCRSVLKDNDYDDDARPLFAIVFLALSIVYVVGMGYLVEETIELFEGDSDTNQSELGFLTATMVISILIILPLALASLQARTQGENEFLQGNFGWIDKMYSTKVLPTST</sequence>
<feature type="transmembrane region" description="Helical" evidence="1">
    <location>
        <begin position="75"/>
        <end position="108"/>
    </location>
</feature>
<feature type="transmembrane region" description="Helical" evidence="1">
    <location>
        <begin position="6"/>
        <end position="23"/>
    </location>
</feature>
<feature type="transmembrane region" description="Helical" evidence="1">
    <location>
        <begin position="120"/>
        <end position="140"/>
    </location>
</feature>
<evidence type="ECO:0000256" key="1">
    <source>
        <dbReference type="SAM" id="Phobius"/>
    </source>
</evidence>
<feature type="transmembrane region" description="Helical" evidence="1">
    <location>
        <begin position="160"/>
        <end position="180"/>
    </location>
</feature>
<protein>
    <submittedName>
        <fullName evidence="2">Uncharacterized protein</fullName>
    </submittedName>
</protein>
<dbReference type="AlphaFoldDB" id="A0A7S4E0J8"/>
<name>A0A7S4E0J8_9EUKA</name>
<feature type="transmembrane region" description="Helical" evidence="1">
    <location>
        <begin position="44"/>
        <end position="63"/>
    </location>
</feature>
<keyword evidence="1" id="KW-1133">Transmembrane helix</keyword>
<dbReference type="EMBL" id="HBIV01048254">
    <property type="protein sequence ID" value="CAE0681745.1"/>
    <property type="molecule type" value="Transcribed_RNA"/>
</dbReference>
<proteinExistence type="predicted"/>
<gene>
    <name evidence="2" type="ORF">LGLO00237_LOCUS33533</name>
</gene>
<keyword evidence="1" id="KW-0812">Transmembrane</keyword>
<evidence type="ECO:0000313" key="2">
    <source>
        <dbReference type="EMBL" id="CAE0681745.1"/>
    </source>
</evidence>
<accession>A0A7S4E0J8</accession>
<keyword evidence="1" id="KW-0472">Membrane</keyword>
<reference evidence="2" key="1">
    <citation type="submission" date="2021-01" db="EMBL/GenBank/DDBJ databases">
        <authorList>
            <person name="Corre E."/>
            <person name="Pelletier E."/>
            <person name="Niang G."/>
            <person name="Scheremetjew M."/>
            <person name="Finn R."/>
            <person name="Kale V."/>
            <person name="Holt S."/>
            <person name="Cochrane G."/>
            <person name="Meng A."/>
            <person name="Brown T."/>
            <person name="Cohen L."/>
        </authorList>
    </citation>
    <scope>NUCLEOTIDE SEQUENCE</scope>
    <source>
        <strain evidence="2">CCCM811</strain>
    </source>
</reference>